<proteinExistence type="predicted"/>
<reference evidence="2 3" key="1">
    <citation type="submission" date="2016-02" db="EMBL/GenBank/DDBJ databases">
        <title>Genome sequence of Clostridium thermobutyricum DSM 4928.</title>
        <authorList>
            <person name="Poehlein A."/>
            <person name="Daniel R."/>
        </authorList>
    </citation>
    <scope>NUCLEOTIDE SEQUENCE [LARGE SCALE GENOMIC DNA]</scope>
    <source>
        <strain evidence="2 3">DSM 4928</strain>
    </source>
</reference>
<keyword evidence="1" id="KW-1133">Transmembrane helix</keyword>
<name>A0A1V4SZE5_9CLOT</name>
<comment type="caution">
    <text evidence="2">The sequence shown here is derived from an EMBL/GenBank/DDBJ whole genome shotgun (WGS) entry which is preliminary data.</text>
</comment>
<gene>
    <name evidence="2" type="ORF">CLTHE_05230</name>
</gene>
<protein>
    <submittedName>
        <fullName evidence="2">Uncharacterized protein</fullName>
    </submittedName>
</protein>
<accession>A0A1V4SZE5</accession>
<evidence type="ECO:0000313" key="3">
    <source>
        <dbReference type="Proteomes" id="UP000191448"/>
    </source>
</evidence>
<keyword evidence="1" id="KW-0812">Transmembrane</keyword>
<dbReference type="EMBL" id="LTAY01000021">
    <property type="protein sequence ID" value="OPX49792.1"/>
    <property type="molecule type" value="Genomic_DNA"/>
</dbReference>
<evidence type="ECO:0000256" key="1">
    <source>
        <dbReference type="SAM" id="Phobius"/>
    </source>
</evidence>
<keyword evidence="1" id="KW-0472">Membrane</keyword>
<feature type="transmembrane region" description="Helical" evidence="1">
    <location>
        <begin position="6"/>
        <end position="23"/>
    </location>
</feature>
<dbReference type="AlphaFoldDB" id="A0A1V4SZE5"/>
<sequence>MIKNLPFIIFGGIIIILGVAVTLSSGSYKGSQKYIDSYLQSINFDNTKVLTGEEIKTIDIDNDAKVIIWIENGESIKLSFIEKSFNNWNNIDTKGVENNATTYVNFNSVSKKYDKLGVLISVIKNNNENFNKAVLNNNKNMSIVKFKDYTIIYSCENIESFNKKPEIKLYNGDNLVKELNEQKYIKE</sequence>
<organism evidence="2 3">
    <name type="scientific">Clostridium thermobutyricum DSM 4928</name>
    <dbReference type="NCBI Taxonomy" id="1121339"/>
    <lineage>
        <taxon>Bacteria</taxon>
        <taxon>Bacillati</taxon>
        <taxon>Bacillota</taxon>
        <taxon>Clostridia</taxon>
        <taxon>Eubacteriales</taxon>
        <taxon>Clostridiaceae</taxon>
        <taxon>Clostridium</taxon>
    </lineage>
</organism>
<evidence type="ECO:0000313" key="2">
    <source>
        <dbReference type="EMBL" id="OPX49792.1"/>
    </source>
</evidence>
<dbReference type="RefSeq" id="WP_080021873.1">
    <property type="nucleotide sequence ID" value="NZ_LTAY01000021.1"/>
</dbReference>
<dbReference type="Proteomes" id="UP000191448">
    <property type="component" value="Unassembled WGS sequence"/>
</dbReference>